<protein>
    <recommendedName>
        <fullName evidence="3">Ner winged helix-turn-helix DNA-binding domain-containing protein</fullName>
    </recommendedName>
</protein>
<accession>M5DP27</accession>
<keyword evidence="2" id="KW-1185">Reference proteome</keyword>
<evidence type="ECO:0008006" key="3">
    <source>
        <dbReference type="Google" id="ProtNLM"/>
    </source>
</evidence>
<proteinExistence type="predicted"/>
<dbReference type="RefSeq" id="WP_015485632.1">
    <property type="nucleotide sequence ID" value="NC_020888.1"/>
</dbReference>
<dbReference type="KEGG" id="tol:TOL_0453"/>
<name>M5DP27_9GAMM</name>
<gene>
    <name evidence="1" type="ORF">TOL_0453</name>
</gene>
<organism evidence="1 2">
    <name type="scientific">Thalassolituus oleivorans MIL-1</name>
    <dbReference type="NCBI Taxonomy" id="1298593"/>
    <lineage>
        <taxon>Bacteria</taxon>
        <taxon>Pseudomonadati</taxon>
        <taxon>Pseudomonadota</taxon>
        <taxon>Gammaproteobacteria</taxon>
        <taxon>Oceanospirillales</taxon>
        <taxon>Oceanospirillaceae</taxon>
        <taxon>Thalassolituus</taxon>
    </lineage>
</organism>
<dbReference type="GeneID" id="79175444"/>
<sequence>MNYESIHTALKSNDLNWCVAATAIGCSPALVMNVCARRTTSRKVANGLSALTGLSVSELFPDQPQYTEHGPSEARASKVEKARLLLSKSA</sequence>
<reference evidence="1 2" key="1">
    <citation type="journal article" date="2013" name="Genome Announc.">
        <title>Genome Sequence of Thalassolituus oleivorans MIL-1 (DSM 14913T).</title>
        <authorList>
            <person name="Golyshin P.N."/>
            <person name="Werner J."/>
            <person name="Chernikova T.N."/>
            <person name="Tran H."/>
            <person name="Ferrer M."/>
            <person name="Yakimov M.M."/>
            <person name="Teeling H."/>
            <person name="Golyshina O.V."/>
        </authorList>
    </citation>
    <scope>NUCLEOTIDE SEQUENCE [LARGE SCALE GENOMIC DNA]</scope>
    <source>
        <strain evidence="1 2">MIL-1</strain>
    </source>
</reference>
<dbReference type="Proteomes" id="UP000011866">
    <property type="component" value="Chromosome"/>
</dbReference>
<evidence type="ECO:0000313" key="1">
    <source>
        <dbReference type="EMBL" id="CCU70892.1"/>
    </source>
</evidence>
<dbReference type="AlphaFoldDB" id="M5DP27"/>
<dbReference type="EMBL" id="HF680312">
    <property type="protein sequence ID" value="CCU70892.1"/>
    <property type="molecule type" value="Genomic_DNA"/>
</dbReference>
<evidence type="ECO:0000313" key="2">
    <source>
        <dbReference type="Proteomes" id="UP000011866"/>
    </source>
</evidence>
<dbReference type="HOGENOM" id="CLU_2439776_0_0_6"/>